<protein>
    <submittedName>
        <fullName evidence="4">Response regulator</fullName>
    </submittedName>
</protein>
<evidence type="ECO:0000313" key="4">
    <source>
        <dbReference type="EMBL" id="GAA0567386.1"/>
    </source>
</evidence>
<dbReference type="SMART" id="SM00448">
    <property type="entry name" value="REC"/>
    <property type="match status" value="1"/>
</dbReference>
<dbReference type="SUPFAM" id="SSF52172">
    <property type="entry name" value="CheY-like"/>
    <property type="match status" value="1"/>
</dbReference>
<name>A0ABN1EIU5_9PROT</name>
<evidence type="ECO:0000259" key="3">
    <source>
        <dbReference type="PROSITE" id="PS50110"/>
    </source>
</evidence>
<dbReference type="EMBL" id="BAAADD010000003">
    <property type="protein sequence ID" value="GAA0567386.1"/>
    <property type="molecule type" value="Genomic_DNA"/>
</dbReference>
<reference evidence="4 5" key="1">
    <citation type="journal article" date="2019" name="Int. J. Syst. Evol. Microbiol.">
        <title>The Global Catalogue of Microorganisms (GCM) 10K type strain sequencing project: providing services to taxonomists for standard genome sequencing and annotation.</title>
        <authorList>
            <consortium name="The Broad Institute Genomics Platform"/>
            <consortium name="The Broad Institute Genome Sequencing Center for Infectious Disease"/>
            <person name="Wu L."/>
            <person name="Ma J."/>
        </authorList>
    </citation>
    <scope>NUCLEOTIDE SEQUENCE [LARGE SCALE GENOMIC DNA]</scope>
    <source>
        <strain evidence="4 5">JCM 15089</strain>
    </source>
</reference>
<dbReference type="InterPro" id="IPR011006">
    <property type="entry name" value="CheY-like_superfamily"/>
</dbReference>
<proteinExistence type="predicted"/>
<accession>A0ABN1EIU5</accession>
<dbReference type="PROSITE" id="PS50110">
    <property type="entry name" value="RESPONSE_REGULATORY"/>
    <property type="match status" value="1"/>
</dbReference>
<evidence type="ECO:0000256" key="1">
    <source>
        <dbReference type="ARBA" id="ARBA00022553"/>
    </source>
</evidence>
<keyword evidence="5" id="KW-1185">Reference proteome</keyword>
<feature type="modified residue" description="4-aspartylphosphate" evidence="2">
    <location>
        <position position="52"/>
    </location>
</feature>
<gene>
    <name evidence="4" type="ORF">GCM10008942_14930</name>
</gene>
<organism evidence="4 5">
    <name type="scientific">Rhizomicrobium electricum</name>
    <dbReference type="NCBI Taxonomy" id="480070"/>
    <lineage>
        <taxon>Bacteria</taxon>
        <taxon>Pseudomonadati</taxon>
        <taxon>Pseudomonadota</taxon>
        <taxon>Alphaproteobacteria</taxon>
        <taxon>Micropepsales</taxon>
        <taxon>Micropepsaceae</taxon>
        <taxon>Rhizomicrobium</taxon>
    </lineage>
</organism>
<dbReference type="RefSeq" id="WP_166932951.1">
    <property type="nucleotide sequence ID" value="NZ_BAAADD010000003.1"/>
</dbReference>
<dbReference type="Proteomes" id="UP001499951">
    <property type="component" value="Unassembled WGS sequence"/>
</dbReference>
<dbReference type="PANTHER" id="PTHR44591">
    <property type="entry name" value="STRESS RESPONSE REGULATOR PROTEIN 1"/>
    <property type="match status" value="1"/>
</dbReference>
<dbReference type="InterPro" id="IPR050595">
    <property type="entry name" value="Bact_response_regulator"/>
</dbReference>
<dbReference type="PANTHER" id="PTHR44591:SF25">
    <property type="entry name" value="CHEMOTAXIS TWO-COMPONENT RESPONSE REGULATOR"/>
    <property type="match status" value="1"/>
</dbReference>
<feature type="domain" description="Response regulatory" evidence="3">
    <location>
        <begin position="3"/>
        <end position="119"/>
    </location>
</feature>
<dbReference type="Pfam" id="PF00072">
    <property type="entry name" value="Response_reg"/>
    <property type="match status" value="1"/>
</dbReference>
<comment type="caution">
    <text evidence="4">The sequence shown here is derived from an EMBL/GenBank/DDBJ whole genome shotgun (WGS) entry which is preliminary data.</text>
</comment>
<keyword evidence="1 2" id="KW-0597">Phosphoprotein</keyword>
<dbReference type="InterPro" id="IPR001789">
    <property type="entry name" value="Sig_transdc_resp-reg_receiver"/>
</dbReference>
<dbReference type="Gene3D" id="3.40.50.2300">
    <property type="match status" value="1"/>
</dbReference>
<sequence length="120" mass="12837">MASILVLDDSASVRDAIRLALTGLGHVVREAANGVQGLALAGRSKFDLILTDLNMPEMDGLAFIQNIRQRADHNGVPIVFITTESSPGVMQQAKKAGATGWIVKPFSADQLRRVVDKVLA</sequence>
<evidence type="ECO:0000256" key="2">
    <source>
        <dbReference type="PROSITE-ProRule" id="PRU00169"/>
    </source>
</evidence>
<evidence type="ECO:0000313" key="5">
    <source>
        <dbReference type="Proteomes" id="UP001499951"/>
    </source>
</evidence>